<feature type="compositionally biased region" description="Gly residues" evidence="3">
    <location>
        <begin position="113"/>
        <end position="124"/>
    </location>
</feature>
<reference evidence="6" key="2">
    <citation type="submission" date="2025-08" db="UniProtKB">
        <authorList>
            <consortium name="RefSeq"/>
        </authorList>
    </citation>
    <scope>IDENTIFICATION</scope>
    <source>
        <strain evidence="6">MV-25-SWS-2005</strain>
        <tissue evidence="6">Whole body</tissue>
    </source>
</reference>
<feature type="compositionally biased region" description="Polar residues" evidence="3">
    <location>
        <begin position="269"/>
        <end position="279"/>
    </location>
</feature>
<feature type="compositionally biased region" description="Low complexity" evidence="3">
    <location>
        <begin position="374"/>
        <end position="390"/>
    </location>
</feature>
<keyword evidence="1 2" id="KW-0694">RNA-binding</keyword>
<evidence type="ECO:0000259" key="4">
    <source>
        <dbReference type="PROSITE" id="PS50102"/>
    </source>
</evidence>
<evidence type="ECO:0000313" key="6">
    <source>
        <dbReference type="RefSeq" id="XP_033235161.1"/>
    </source>
</evidence>
<dbReference type="RefSeq" id="XP_033235161.1">
    <property type="nucleotide sequence ID" value="XM_033379270.1"/>
</dbReference>
<keyword evidence="5" id="KW-1185">Reference proteome</keyword>
<dbReference type="InterPro" id="IPR012677">
    <property type="entry name" value="Nucleotide-bd_a/b_plait_sf"/>
</dbReference>
<dbReference type="Pfam" id="PF00076">
    <property type="entry name" value="RRM_1"/>
    <property type="match status" value="1"/>
</dbReference>
<feature type="compositionally biased region" description="Gly residues" evidence="3">
    <location>
        <begin position="359"/>
        <end position="368"/>
    </location>
</feature>
<protein>
    <submittedName>
        <fullName evidence="6">Hyphally regulated cell wall protein 1</fullName>
    </submittedName>
</protein>
<organism evidence="5 6">
    <name type="scientific">Drosophila pseudoobscura pseudoobscura</name>
    <name type="common">Fruit fly</name>
    <dbReference type="NCBI Taxonomy" id="46245"/>
    <lineage>
        <taxon>Eukaryota</taxon>
        <taxon>Metazoa</taxon>
        <taxon>Ecdysozoa</taxon>
        <taxon>Arthropoda</taxon>
        <taxon>Hexapoda</taxon>
        <taxon>Insecta</taxon>
        <taxon>Pterygota</taxon>
        <taxon>Neoptera</taxon>
        <taxon>Endopterygota</taxon>
        <taxon>Diptera</taxon>
        <taxon>Brachycera</taxon>
        <taxon>Muscomorpha</taxon>
        <taxon>Ephydroidea</taxon>
        <taxon>Drosophilidae</taxon>
        <taxon>Drosophila</taxon>
        <taxon>Sophophora</taxon>
    </lineage>
</organism>
<evidence type="ECO:0000256" key="3">
    <source>
        <dbReference type="SAM" id="MobiDB-lite"/>
    </source>
</evidence>
<dbReference type="FunCoup" id="A0A6I8VVR1">
    <property type="interactions" value="1"/>
</dbReference>
<feature type="region of interest" description="Disordered" evidence="3">
    <location>
        <begin position="73"/>
        <end position="390"/>
    </location>
</feature>
<dbReference type="AlphaFoldDB" id="A0A6I8VVR1"/>
<dbReference type="SMART" id="SM00360">
    <property type="entry name" value="RRM"/>
    <property type="match status" value="1"/>
</dbReference>
<evidence type="ECO:0000313" key="5">
    <source>
        <dbReference type="Proteomes" id="UP000001819"/>
    </source>
</evidence>
<feature type="compositionally biased region" description="Polar residues" evidence="3">
    <location>
        <begin position="138"/>
        <end position="148"/>
    </location>
</feature>
<dbReference type="Gene3D" id="3.30.70.330">
    <property type="match status" value="1"/>
</dbReference>
<feature type="compositionally biased region" description="Polar residues" evidence="3">
    <location>
        <begin position="158"/>
        <end position="167"/>
    </location>
</feature>
<dbReference type="InParanoid" id="A0A6I8VVR1"/>
<accession>A0A6I8VVR1</accession>
<feature type="domain" description="RRM" evidence="4">
    <location>
        <begin position="4"/>
        <end position="74"/>
    </location>
</feature>
<reference evidence="5" key="1">
    <citation type="submission" date="2024-06" db="UniProtKB">
        <authorList>
            <consortium name="RefSeq"/>
        </authorList>
    </citation>
    <scope>NUCLEOTIDE SEQUENCE [LARGE SCALE GENOMIC DNA]</scope>
    <source>
        <strain evidence="5">MV2-25</strain>
    </source>
</reference>
<dbReference type="GO" id="GO:0003723">
    <property type="term" value="F:RNA binding"/>
    <property type="evidence" value="ECO:0007669"/>
    <property type="project" value="UniProtKB-UniRule"/>
</dbReference>
<dbReference type="InterPro" id="IPR050907">
    <property type="entry name" value="SRSF"/>
</dbReference>
<feature type="compositionally biased region" description="Gly residues" evidence="3">
    <location>
        <begin position="175"/>
        <end position="191"/>
    </location>
</feature>
<gene>
    <name evidence="6" type="primary">LOC6896712</name>
</gene>
<proteinExistence type="predicted"/>
<dbReference type="PANTHER" id="PTHR23147">
    <property type="entry name" value="SERINE/ARGININE RICH SPLICING FACTOR"/>
    <property type="match status" value="1"/>
</dbReference>
<dbReference type="ExpressionAtlas" id="A0A6I8VVR1">
    <property type="expression patterns" value="baseline"/>
</dbReference>
<name>A0A6I8VVR1_DROPS</name>
<feature type="compositionally biased region" description="Polar residues" evidence="3">
    <location>
        <begin position="226"/>
        <end position="246"/>
    </location>
</feature>
<dbReference type="OMA" id="DVMNRCG"/>
<dbReference type="KEGG" id="dpo:6896712"/>
<feature type="compositionally biased region" description="Low complexity" evidence="3">
    <location>
        <begin position="280"/>
        <end position="298"/>
    </location>
</feature>
<dbReference type="PROSITE" id="PS50102">
    <property type="entry name" value="RRM"/>
    <property type="match status" value="1"/>
</dbReference>
<sequence>MSTAKVFVGSLPSGCKPDELRRLFSNYGAVVEADVMNRCGFVHLETSDMADAAIAALNGTLFKGVSIVVEAGRPKERSRNGAGSRVPPSVGGGSGRRSLEGQGAASNNRRDGGGSGGGRYGNEGGFNSSGNQFGPIRNETNFRQQRNAPYSKGPPPQQTSNESSQGYRNKFSVGSNGGASSGGRNGDGGRFGSNRFQHRDNNDGPGSSNANRGAPQGPLGPRRNIKNSPSSNNDFLAGSSSFNNPRGGTGVGPAHSVRQDRRGFALPVEQQQMTFGVQQNRFRNGSSTGNRNSSGVNGADPQGRRGSYNDRGGFNARRGAANNEHNRPQRQGGDSNKPGGADRHDHSAYQTEFPPLGGRQEGGRGGGTVHRNRFNGPRPGPNNMGGNRRF</sequence>
<dbReference type="InterPro" id="IPR035979">
    <property type="entry name" value="RBD_domain_sf"/>
</dbReference>
<dbReference type="Proteomes" id="UP000001819">
    <property type="component" value="Chromosome 2"/>
</dbReference>
<dbReference type="InterPro" id="IPR000504">
    <property type="entry name" value="RRM_dom"/>
</dbReference>
<dbReference type="SUPFAM" id="SSF54928">
    <property type="entry name" value="RNA-binding domain, RBD"/>
    <property type="match status" value="1"/>
</dbReference>
<evidence type="ECO:0000256" key="2">
    <source>
        <dbReference type="PROSITE-ProRule" id="PRU00176"/>
    </source>
</evidence>
<evidence type="ECO:0000256" key="1">
    <source>
        <dbReference type="ARBA" id="ARBA00022884"/>
    </source>
</evidence>